<dbReference type="InterPro" id="IPR011008">
    <property type="entry name" value="Dimeric_a/b-barrel"/>
</dbReference>
<evidence type="ECO:0000313" key="1">
    <source>
        <dbReference type="EMBL" id="RIV79248.1"/>
    </source>
</evidence>
<accession>A0A418NIV7</accession>
<dbReference type="EMBL" id="QXFK01000014">
    <property type="protein sequence ID" value="RIV79248.1"/>
    <property type="molecule type" value="Genomic_DNA"/>
</dbReference>
<dbReference type="Pfam" id="PF07237">
    <property type="entry name" value="DUF1428"/>
    <property type="match status" value="2"/>
</dbReference>
<comment type="caution">
    <text evidence="1">The sequence shown here is derived from an EMBL/GenBank/DDBJ whole genome shotgun (WGS) entry which is preliminary data.</text>
</comment>
<keyword evidence="2" id="KW-1185">Reference proteome</keyword>
<proteinExistence type="predicted"/>
<gene>
    <name evidence="1" type="ORF">D2V04_04390</name>
</gene>
<organism evidence="1 2">
    <name type="scientific">Pelagerythrobacter aerophilus</name>
    <dbReference type="NCBI Taxonomy" id="2306995"/>
    <lineage>
        <taxon>Bacteria</taxon>
        <taxon>Pseudomonadati</taxon>
        <taxon>Pseudomonadota</taxon>
        <taxon>Alphaproteobacteria</taxon>
        <taxon>Sphingomonadales</taxon>
        <taxon>Erythrobacteraceae</taxon>
        <taxon>Pelagerythrobacter</taxon>
    </lineage>
</organism>
<name>A0A418NIV7_9SPHN</name>
<reference evidence="1 2" key="1">
    <citation type="submission" date="2018-08" db="EMBL/GenBank/DDBJ databases">
        <title>Altererythrobacter sp.Ery1 and Ery12, the genome sequencing of novel strains in genus Alterythrobacter.</title>
        <authorList>
            <person name="Cheng H."/>
            <person name="Wu Y.-H."/>
            <person name="Fang C."/>
            <person name="Xu X.-W."/>
        </authorList>
    </citation>
    <scope>NUCLEOTIDE SEQUENCE [LARGE SCALE GENOMIC DNA]</scope>
    <source>
        <strain evidence="1 2">Ery1</strain>
    </source>
</reference>
<protein>
    <submittedName>
        <fullName evidence="1">DUF1428 domain-containing protein</fullName>
    </submittedName>
</protein>
<dbReference type="Gene3D" id="3.30.70.100">
    <property type="match status" value="2"/>
</dbReference>
<dbReference type="InterPro" id="IPR009874">
    <property type="entry name" value="DUF1428"/>
</dbReference>
<evidence type="ECO:0000313" key="2">
    <source>
        <dbReference type="Proteomes" id="UP000285092"/>
    </source>
</evidence>
<sequence>MTYLEGFVAAVPTANKDAYRKHAADAAPLFREFGAARMVETWGDDVPKGKVTDFYGAVQAKDDETVVFSWFEYPDKATRDAANEKMMSDERMEKMGETMPFDGKRMIFGGFEAIVDERGEGKPGYTDGYLVPVPVDKKDAYRDLAQSVAGKFIERGAVRVVEAWGDDLPDGKVTDYRRAVKAKDGEGVIFSYVEWPDKPTRDKAWEAIMADPDMQPDGEMPFDGQRMFWGGFRPMIDA</sequence>
<dbReference type="Proteomes" id="UP000285092">
    <property type="component" value="Unassembled WGS sequence"/>
</dbReference>
<dbReference type="SUPFAM" id="SSF54909">
    <property type="entry name" value="Dimeric alpha+beta barrel"/>
    <property type="match status" value="2"/>
</dbReference>
<dbReference type="OrthoDB" id="9792392at2"/>
<dbReference type="AlphaFoldDB" id="A0A418NIV7"/>